<feature type="transmembrane region" description="Helical" evidence="1">
    <location>
        <begin position="457"/>
        <end position="479"/>
    </location>
</feature>
<sequence length="694" mass="75002">MNNFNLNRRGFLSGLTMGSLTFLVKDLVFPSQAFADNSTILTTSSFEETYHICVPITKARTGGEETLILRSGDFSQVPIPYHTTDNDFVIIKGVGQNGQDIKVFLHTLFDVGAEIGAQIKAEIEQISFIQEASKPKCQEIYAQLEEGKYIENITNLELLDYIVETSKIDDNFKERYKLASTNCRLLGIENAINSSLEKSKISPVNKKLLLGTFQSVKAGEPITDFKALKELDVIINNSKLPLTTKQTYYLASTTSRALTVNLILVNLIANDKKLTEEQKAQYLNLYQKIRDGKELSEENQGNLKELDTLIQKAKIPENAKVVYLLARKENSDLSETQNDSSNNKQKDFIKNTKKLKNDFDNAKDIYANGAGIVPNATKVLSTMGAETATGVTFSTLTGAAATNATLAFFGGGSVAAGGLGMLGGLAVMTGGAALIGAAGLVSIALASEMDKKDLANLGIAVGSGTLAGAATVLAAWTTAGALGVGGGLSGAAAITATMSALGGLSVITGGAALVASGTAFLIWSFLNKNKKRKKDVLVQLETRIYTPTESPPENSLSAFVTNHIQNQYQSEEGFFAPEIPLDKIANSLKSWLQLEADEQIIALIDSSIYDDAKEGIAFTERRIIWKPSLEKSSNIEYKDLMNSFNQPLSAMLTGENNRVDLSSLLDLVRVLDNSKDEDNFVQFLVELGQKAQTV</sequence>
<dbReference type="InterPro" id="IPR006311">
    <property type="entry name" value="TAT_signal"/>
</dbReference>
<dbReference type="Proteomes" id="UP000437131">
    <property type="component" value="Unassembled WGS sequence"/>
</dbReference>
<proteinExistence type="predicted"/>
<protein>
    <submittedName>
        <fullName evidence="2">Uncharacterized protein</fullName>
    </submittedName>
</protein>
<evidence type="ECO:0000313" key="3">
    <source>
        <dbReference type="Proteomes" id="UP000437131"/>
    </source>
</evidence>
<dbReference type="AlphaFoldDB" id="A0A844H2D5"/>
<dbReference type="EMBL" id="WMIA01000025">
    <property type="protein sequence ID" value="MTF40316.1"/>
    <property type="molecule type" value="Genomic_DNA"/>
</dbReference>
<name>A0A844H2D5_9CHRO</name>
<evidence type="ECO:0000256" key="1">
    <source>
        <dbReference type="SAM" id="Phobius"/>
    </source>
</evidence>
<keyword evidence="1" id="KW-1133">Transmembrane helix</keyword>
<reference evidence="2 3" key="1">
    <citation type="submission" date="2019-11" db="EMBL/GenBank/DDBJ databases">
        <title>Isolation of a new High Light Tolerant Cyanobacteria.</title>
        <authorList>
            <person name="Dobson Z."/>
            <person name="Vaughn N."/>
            <person name="Vaughn M."/>
            <person name="Fromme P."/>
            <person name="Mazor Y."/>
        </authorList>
    </citation>
    <scope>NUCLEOTIDE SEQUENCE [LARGE SCALE GENOMIC DNA]</scope>
    <source>
        <strain evidence="2 3">0216</strain>
    </source>
</reference>
<comment type="caution">
    <text evidence="2">The sequence shown here is derived from an EMBL/GenBank/DDBJ whole genome shotgun (WGS) entry which is preliminary data.</text>
</comment>
<accession>A0A844H2D5</accession>
<feature type="transmembrane region" description="Helical" evidence="1">
    <location>
        <begin position="499"/>
        <end position="526"/>
    </location>
</feature>
<evidence type="ECO:0000313" key="2">
    <source>
        <dbReference type="EMBL" id="MTF40316.1"/>
    </source>
</evidence>
<feature type="transmembrane region" description="Helical" evidence="1">
    <location>
        <begin position="419"/>
        <end position="445"/>
    </location>
</feature>
<keyword evidence="1" id="KW-0812">Transmembrane</keyword>
<dbReference type="PROSITE" id="PS51318">
    <property type="entry name" value="TAT"/>
    <property type="match status" value="1"/>
</dbReference>
<keyword evidence="1" id="KW-0472">Membrane</keyword>
<gene>
    <name evidence="2" type="ORF">GGC33_15460</name>
</gene>
<organism evidence="2 3">
    <name type="scientific">Cyanobacterium aponinum 0216</name>
    <dbReference type="NCBI Taxonomy" id="2676140"/>
    <lineage>
        <taxon>Bacteria</taxon>
        <taxon>Bacillati</taxon>
        <taxon>Cyanobacteriota</taxon>
        <taxon>Cyanophyceae</taxon>
        <taxon>Oscillatoriophycideae</taxon>
        <taxon>Chroococcales</taxon>
        <taxon>Geminocystaceae</taxon>
        <taxon>Cyanobacterium</taxon>
    </lineage>
</organism>
<dbReference type="RefSeq" id="WP_155084524.1">
    <property type="nucleotide sequence ID" value="NZ_WMIA01000025.1"/>
</dbReference>